<keyword evidence="5" id="KW-1185">Reference proteome</keyword>
<evidence type="ECO:0000256" key="1">
    <source>
        <dbReference type="SAM" id="SignalP"/>
    </source>
</evidence>
<dbReference type="InterPro" id="IPR002816">
    <property type="entry name" value="TraB/PrgY/GumN_fam"/>
</dbReference>
<dbReference type="EMBL" id="SODO01000003">
    <property type="protein sequence ID" value="TDW60119.1"/>
    <property type="molecule type" value="Genomic_DNA"/>
</dbReference>
<feature type="chain" id="PRO_5011314431" evidence="1">
    <location>
        <begin position="19"/>
        <end position="283"/>
    </location>
</feature>
<dbReference type="Proteomes" id="UP000295058">
    <property type="component" value="Unassembled WGS sequence"/>
</dbReference>
<dbReference type="CDD" id="cd14789">
    <property type="entry name" value="Tiki"/>
    <property type="match status" value="1"/>
</dbReference>
<dbReference type="EMBL" id="NQJF01000002">
    <property type="protein sequence ID" value="OYD25865.1"/>
    <property type="molecule type" value="Genomic_DNA"/>
</dbReference>
<dbReference type="AlphaFoldDB" id="A0A235CPS6"/>
<organism evidence="2 4">
    <name type="scientific">Oceanimonas baumannii</name>
    <dbReference type="NCBI Taxonomy" id="129578"/>
    <lineage>
        <taxon>Bacteria</taxon>
        <taxon>Pseudomonadati</taxon>
        <taxon>Pseudomonadota</taxon>
        <taxon>Gammaproteobacteria</taxon>
        <taxon>Aeromonadales</taxon>
        <taxon>Aeromonadaceae</taxon>
        <taxon>Oceanimonas</taxon>
    </lineage>
</organism>
<sequence>MKRFLYLWLWLWCGTAFAAPALWLAQKGEQQFWLFGSVHIADERLKTLPSPVTQALSNSELLLLEVDPLKMNASSFAHVLTPGTDWQHRLGTPLADELEQAVTTSGHAMLQQLPPWFAALQLTQLKAQELGFHSRQGVDMQLRLLARQQSVPVAGLEQPTLVMELLASLHERGLERDFVSHSLLEMAQLQSHLDRLLTTWLDGDEQALLALLQEEQSPALTRFIEHELLEKRNRLWLQRLEQLNPQQAFIVVGALHLYGEQGLISLLENAGYTLSKVKDKSVY</sequence>
<dbReference type="Proteomes" id="UP000243640">
    <property type="component" value="Unassembled WGS sequence"/>
</dbReference>
<name>A0A235CPS6_9GAMM</name>
<keyword evidence="1" id="KW-0732">Signal</keyword>
<dbReference type="OrthoDB" id="357294at2"/>
<protein>
    <submittedName>
        <fullName evidence="2">TraB/GumN family protein</fullName>
    </submittedName>
</protein>
<dbReference type="InterPro" id="IPR047111">
    <property type="entry name" value="YbaP-like"/>
</dbReference>
<reference evidence="2 4" key="1">
    <citation type="submission" date="2017-08" db="EMBL/GenBank/DDBJ databases">
        <title>Draft Genome Sequence of the Marine Bacterium Oceanimonas baumannii ATCC 700832.</title>
        <authorList>
            <person name="Mcclelland W.D."/>
            <person name="Brennan M.A."/>
            <person name="Trachtenberg A.M."/>
            <person name="Maclea K.S."/>
        </authorList>
    </citation>
    <scope>NUCLEOTIDE SEQUENCE [LARGE SCALE GENOMIC DNA]</scope>
    <source>
        <strain evidence="2 4">ATCC 700832</strain>
    </source>
</reference>
<accession>A0A235CPS6</accession>
<evidence type="ECO:0000313" key="5">
    <source>
        <dbReference type="Proteomes" id="UP000295058"/>
    </source>
</evidence>
<comment type="caution">
    <text evidence="2">The sequence shown here is derived from an EMBL/GenBank/DDBJ whole genome shotgun (WGS) entry which is preliminary data.</text>
</comment>
<dbReference type="PANTHER" id="PTHR40590">
    <property type="entry name" value="CYTOPLASMIC PROTEIN-RELATED"/>
    <property type="match status" value="1"/>
</dbReference>
<dbReference type="PANTHER" id="PTHR40590:SF1">
    <property type="entry name" value="CYTOPLASMIC PROTEIN"/>
    <property type="match status" value="1"/>
</dbReference>
<feature type="signal peptide" evidence="1">
    <location>
        <begin position="1"/>
        <end position="18"/>
    </location>
</feature>
<evidence type="ECO:0000313" key="3">
    <source>
        <dbReference type="EMBL" id="TDW60119.1"/>
    </source>
</evidence>
<reference evidence="3 5" key="2">
    <citation type="submission" date="2019-03" db="EMBL/GenBank/DDBJ databases">
        <title>Genomic Encyclopedia of Archaeal and Bacterial Type Strains, Phase II (KMG-II): from individual species to whole genera.</title>
        <authorList>
            <person name="Goeker M."/>
        </authorList>
    </citation>
    <scope>NUCLEOTIDE SEQUENCE [LARGE SCALE GENOMIC DNA]</scope>
    <source>
        <strain evidence="3 5">DSM 15594</strain>
    </source>
</reference>
<dbReference type="Pfam" id="PF01963">
    <property type="entry name" value="TraB_PrgY_gumN"/>
    <property type="match status" value="1"/>
</dbReference>
<gene>
    <name evidence="2" type="ORF">B6S09_03235</name>
    <name evidence="3" type="ORF">LY04_01112</name>
</gene>
<dbReference type="RefSeq" id="WP_094277054.1">
    <property type="nucleotide sequence ID" value="NZ_JBLWZI010000001.1"/>
</dbReference>
<evidence type="ECO:0000313" key="2">
    <source>
        <dbReference type="EMBL" id="OYD25865.1"/>
    </source>
</evidence>
<evidence type="ECO:0000313" key="4">
    <source>
        <dbReference type="Proteomes" id="UP000243640"/>
    </source>
</evidence>
<proteinExistence type="predicted"/>